<evidence type="ECO:0000313" key="3">
    <source>
        <dbReference type="Proteomes" id="UP000192578"/>
    </source>
</evidence>
<organism evidence="2 3">
    <name type="scientific">Hypsibius exemplaris</name>
    <name type="common">Freshwater tardigrade</name>
    <dbReference type="NCBI Taxonomy" id="2072580"/>
    <lineage>
        <taxon>Eukaryota</taxon>
        <taxon>Metazoa</taxon>
        <taxon>Ecdysozoa</taxon>
        <taxon>Tardigrada</taxon>
        <taxon>Eutardigrada</taxon>
        <taxon>Parachela</taxon>
        <taxon>Hypsibioidea</taxon>
        <taxon>Hypsibiidae</taxon>
        <taxon>Hypsibius</taxon>
    </lineage>
</organism>
<evidence type="ECO:0000313" key="2">
    <source>
        <dbReference type="EMBL" id="OWA52954.1"/>
    </source>
</evidence>
<sequence>MRLAPVRYTFTHINTRGTCAACIIITHRSPPSFAPYPLISSLSGAHRPTDRPTDRPTARDGRATDRLRRTDGRPTDCDGRTDDRPTDRLRGTDGRMETDCEGRTDGQPTDRPIHDMLL</sequence>
<protein>
    <submittedName>
        <fullName evidence="2">Uncharacterized protein</fullName>
    </submittedName>
</protein>
<feature type="compositionally biased region" description="Basic and acidic residues" evidence="1">
    <location>
        <begin position="47"/>
        <end position="104"/>
    </location>
</feature>
<gene>
    <name evidence="2" type="ORF">BV898_17395</name>
</gene>
<keyword evidence="3" id="KW-1185">Reference proteome</keyword>
<accession>A0A9X6RM43</accession>
<proteinExistence type="predicted"/>
<reference evidence="3" key="1">
    <citation type="submission" date="2017-01" db="EMBL/GenBank/DDBJ databases">
        <title>Comparative genomics of anhydrobiosis in the tardigrade Hypsibius dujardini.</title>
        <authorList>
            <person name="Yoshida Y."/>
            <person name="Koutsovoulos G."/>
            <person name="Laetsch D."/>
            <person name="Stevens L."/>
            <person name="Kumar S."/>
            <person name="Horikawa D."/>
            <person name="Ishino K."/>
            <person name="Komine S."/>
            <person name="Tomita M."/>
            <person name="Blaxter M."/>
            <person name="Arakawa K."/>
        </authorList>
    </citation>
    <scope>NUCLEOTIDE SEQUENCE [LARGE SCALE GENOMIC DNA]</scope>
    <source>
        <strain evidence="3">Z151</strain>
    </source>
</reference>
<evidence type="ECO:0000256" key="1">
    <source>
        <dbReference type="SAM" id="MobiDB-lite"/>
    </source>
</evidence>
<dbReference type="Proteomes" id="UP000192578">
    <property type="component" value="Unassembled WGS sequence"/>
</dbReference>
<feature type="region of interest" description="Disordered" evidence="1">
    <location>
        <begin position="33"/>
        <end position="118"/>
    </location>
</feature>
<comment type="caution">
    <text evidence="2">The sequence shown here is derived from an EMBL/GenBank/DDBJ whole genome shotgun (WGS) entry which is preliminary data.</text>
</comment>
<dbReference type="AlphaFoldDB" id="A0A9X6RM43"/>
<name>A0A9X6RM43_HYPEX</name>
<dbReference type="EMBL" id="MTYJ01000294">
    <property type="protein sequence ID" value="OWA52954.1"/>
    <property type="molecule type" value="Genomic_DNA"/>
</dbReference>